<proteinExistence type="predicted"/>
<dbReference type="AlphaFoldDB" id="A0A809RET7"/>
<dbReference type="Pfam" id="PF00498">
    <property type="entry name" value="FHA"/>
    <property type="match status" value="1"/>
</dbReference>
<evidence type="ECO:0000313" key="4">
    <source>
        <dbReference type="Proteomes" id="UP000662873"/>
    </source>
</evidence>
<accession>A0A809RET7</accession>
<dbReference type="PROSITE" id="PS50006">
    <property type="entry name" value="FHA_DOMAIN"/>
    <property type="match status" value="1"/>
</dbReference>
<dbReference type="SUPFAM" id="SSF49879">
    <property type="entry name" value="SMAD/FHA domain"/>
    <property type="match status" value="1"/>
</dbReference>
<feature type="transmembrane region" description="Helical" evidence="1">
    <location>
        <begin position="117"/>
        <end position="145"/>
    </location>
</feature>
<keyword evidence="1" id="KW-0812">Transmembrane</keyword>
<dbReference type="InterPro" id="IPR050923">
    <property type="entry name" value="Cell_Proc_Reg/RNA_Proc"/>
</dbReference>
<dbReference type="Proteomes" id="UP000662873">
    <property type="component" value="Chromosome"/>
</dbReference>
<organism evidence="3 4">
    <name type="scientific">Candidatus Nitrosymbiomonas proteolyticus</name>
    <dbReference type="NCBI Taxonomy" id="2608984"/>
    <lineage>
        <taxon>Bacteria</taxon>
        <taxon>Bacillati</taxon>
        <taxon>Armatimonadota</taxon>
        <taxon>Armatimonadota incertae sedis</taxon>
        <taxon>Candidatus Nitrosymbiomonas</taxon>
    </lineage>
</organism>
<dbReference type="EMBL" id="AP021858">
    <property type="protein sequence ID" value="BBO22925.1"/>
    <property type="molecule type" value="Genomic_DNA"/>
</dbReference>
<dbReference type="SMART" id="SM00240">
    <property type="entry name" value="FHA"/>
    <property type="match status" value="1"/>
</dbReference>
<dbReference type="KEGG" id="npy:NPRO_05200"/>
<name>A0A809RET7_9BACT</name>
<dbReference type="InterPro" id="IPR008984">
    <property type="entry name" value="SMAD_FHA_dom_sf"/>
</dbReference>
<evidence type="ECO:0000313" key="3">
    <source>
        <dbReference type="EMBL" id="BBO22925.1"/>
    </source>
</evidence>
<evidence type="ECO:0000259" key="2">
    <source>
        <dbReference type="PROSITE" id="PS50006"/>
    </source>
</evidence>
<feature type="domain" description="FHA" evidence="2">
    <location>
        <begin position="20"/>
        <end position="69"/>
    </location>
</feature>
<reference evidence="3" key="1">
    <citation type="journal article" name="DNA Res.">
        <title>The physiological potential of anammox bacteria as revealed by their core genome structure.</title>
        <authorList>
            <person name="Okubo T."/>
            <person name="Toyoda A."/>
            <person name="Fukuhara K."/>
            <person name="Uchiyama I."/>
            <person name="Harigaya Y."/>
            <person name="Kuroiwa M."/>
            <person name="Suzuki T."/>
            <person name="Murakami Y."/>
            <person name="Suwa Y."/>
            <person name="Takami H."/>
        </authorList>
    </citation>
    <scope>NUCLEOTIDE SEQUENCE</scope>
    <source>
        <strain evidence="3">317325-2</strain>
    </source>
</reference>
<keyword evidence="1" id="KW-1133">Transmembrane helix</keyword>
<dbReference type="InterPro" id="IPR000253">
    <property type="entry name" value="FHA_dom"/>
</dbReference>
<keyword evidence="1" id="KW-0472">Membrane</keyword>
<evidence type="ECO:0000256" key="1">
    <source>
        <dbReference type="SAM" id="Phobius"/>
    </source>
</evidence>
<dbReference type="PANTHER" id="PTHR23308">
    <property type="entry name" value="NUCLEAR INHIBITOR OF PROTEIN PHOSPHATASE-1"/>
    <property type="match status" value="1"/>
</dbReference>
<gene>
    <name evidence="3" type="ORF">NPRO_05200</name>
</gene>
<sequence length="153" mass="16037">MTYNLRLESNGEEHEILDGAIVGRDPSADIVLSSPTVSRHHARFEAEAGLLYVHDLGSTNGTFVNGKRIAVRTLCDDATVIRLGSKVLTVINASGDTGKAAMCLTGLDPARVARDSAAYAAAFAAMCLVYPAIGLGCTLASGIFVSQLLRSRG</sequence>
<dbReference type="Gene3D" id="2.60.200.20">
    <property type="match status" value="1"/>
</dbReference>
<protein>
    <recommendedName>
        <fullName evidence="2">FHA domain-containing protein</fullName>
    </recommendedName>
</protein>
<dbReference type="CDD" id="cd00060">
    <property type="entry name" value="FHA"/>
    <property type="match status" value="1"/>
</dbReference>